<evidence type="ECO:0000256" key="4">
    <source>
        <dbReference type="ARBA" id="ARBA00023125"/>
    </source>
</evidence>
<keyword evidence="5 6" id="KW-0233">DNA recombination</keyword>
<evidence type="ECO:0000256" key="2">
    <source>
        <dbReference type="ARBA" id="ARBA00010961"/>
    </source>
</evidence>
<dbReference type="AlphaFoldDB" id="A0AB34SR29"/>
<evidence type="ECO:0000256" key="3">
    <source>
        <dbReference type="ARBA" id="ARBA00022578"/>
    </source>
</evidence>
<name>A0AB34SR29_XANCH</name>
<dbReference type="GO" id="GO:0006313">
    <property type="term" value="P:DNA transposition"/>
    <property type="evidence" value="ECO:0007669"/>
    <property type="project" value="UniProtKB-UniRule"/>
</dbReference>
<dbReference type="Proteomes" id="UP000031180">
    <property type="component" value="Unassembled WGS sequence"/>
</dbReference>
<evidence type="ECO:0000313" key="8">
    <source>
        <dbReference type="Proteomes" id="UP000031180"/>
    </source>
</evidence>
<keyword evidence="3 6" id="KW-0815">Transposition</keyword>
<protein>
    <recommendedName>
        <fullName evidence="6">Mutator family transposase</fullName>
    </recommendedName>
</protein>
<keyword evidence="4 6" id="KW-0238">DNA-binding</keyword>
<proteinExistence type="inferred from homology"/>
<dbReference type="GO" id="GO:0004803">
    <property type="term" value="F:transposase activity"/>
    <property type="evidence" value="ECO:0007669"/>
    <property type="project" value="UniProtKB-UniRule"/>
</dbReference>
<gene>
    <name evidence="7" type="ORF">RN20_25020</name>
</gene>
<evidence type="ECO:0000256" key="6">
    <source>
        <dbReference type="RuleBase" id="RU365089"/>
    </source>
</evidence>
<dbReference type="InterPro" id="IPR001207">
    <property type="entry name" value="Transposase_mutator"/>
</dbReference>
<feature type="non-terminal residue" evidence="7">
    <location>
        <position position="1"/>
    </location>
</feature>
<dbReference type="PANTHER" id="PTHR33217:SF5">
    <property type="entry name" value="MUTATOR FAMILY TRANSPOSASE"/>
    <property type="match status" value="1"/>
</dbReference>
<keyword evidence="6" id="KW-0814">Transposable element</keyword>
<evidence type="ECO:0000256" key="1">
    <source>
        <dbReference type="ARBA" id="ARBA00002190"/>
    </source>
</evidence>
<comment type="function">
    <text evidence="1 6">Required for the transposition of the insertion element.</text>
</comment>
<comment type="caution">
    <text evidence="7">The sequence shown here is derived from an EMBL/GenBank/DDBJ whole genome shotgun (WGS) entry which is preliminary data.</text>
</comment>
<dbReference type="PANTHER" id="PTHR33217">
    <property type="entry name" value="TRANSPOSASE FOR INSERTION SEQUENCE ELEMENT IS1081"/>
    <property type="match status" value="1"/>
</dbReference>
<evidence type="ECO:0000313" key="7">
    <source>
        <dbReference type="EMBL" id="KKW48511.1"/>
    </source>
</evidence>
<dbReference type="Pfam" id="PF00872">
    <property type="entry name" value="Transposase_mut"/>
    <property type="match status" value="1"/>
</dbReference>
<dbReference type="GO" id="GO:0003677">
    <property type="term" value="F:DNA binding"/>
    <property type="evidence" value="ECO:0007669"/>
    <property type="project" value="UniProtKB-UniRule"/>
</dbReference>
<sequence>SVTDAVVEEVKAWQARPLDPVYPIVYLDCIHVKVREGAVRVKAVYLAIGITMGGEKEVLGLWLAQAEGAKFWLQVVTGNPPAH</sequence>
<evidence type="ECO:0000256" key="5">
    <source>
        <dbReference type="ARBA" id="ARBA00023172"/>
    </source>
</evidence>
<dbReference type="EMBL" id="JWTI02000170">
    <property type="protein sequence ID" value="KKW48511.1"/>
    <property type="molecule type" value="Genomic_DNA"/>
</dbReference>
<organism evidence="7 8">
    <name type="scientific">Xanthomonas campestris pv. phaseoli</name>
    <dbReference type="NCBI Taxonomy" id="317013"/>
    <lineage>
        <taxon>Bacteria</taxon>
        <taxon>Pseudomonadati</taxon>
        <taxon>Pseudomonadota</taxon>
        <taxon>Gammaproteobacteria</taxon>
        <taxon>Lysobacterales</taxon>
        <taxon>Lysobacteraceae</taxon>
        <taxon>Xanthomonas</taxon>
    </lineage>
</organism>
<reference evidence="8" key="1">
    <citation type="submission" date="2015-04" db="EMBL/GenBank/DDBJ databases">
        <title>Genome sequencing of pathogens of bean.</title>
        <authorList>
            <person name="Harrison J.W."/>
            <person name="Aritua V."/>
            <person name="Sapp M."/>
            <person name="Smith J."/>
            <person name="Studholme D.J."/>
        </authorList>
    </citation>
    <scope>NUCLEOTIDE SEQUENCE [LARGE SCALE GENOMIC DNA]</scope>
    <source>
        <strain evidence="8">NCPPB 1138</strain>
    </source>
</reference>
<accession>A0AB34SR29</accession>
<comment type="similarity">
    <text evidence="2 6">Belongs to the transposase mutator family.</text>
</comment>